<proteinExistence type="inferred from homology"/>
<evidence type="ECO:0000256" key="4">
    <source>
        <dbReference type="ARBA" id="ARBA00016377"/>
    </source>
</evidence>
<dbReference type="GO" id="GO:0016787">
    <property type="term" value="F:hydrolase activity"/>
    <property type="evidence" value="ECO:0007669"/>
    <property type="project" value="UniProtKB-KW"/>
</dbReference>
<dbReference type="EMBL" id="JACGXN010000001">
    <property type="protein sequence ID" value="MBA8876624.1"/>
    <property type="molecule type" value="Genomic_DNA"/>
</dbReference>
<accession>A0A839EGA2</accession>
<keyword evidence="5 9" id="KW-0378">Hydrolase</keyword>
<sequence>MSSNIGKTLFNRVDEAISPTTTLSNGSMPALISEYTVYQNPFLTVKHVTQLMPAGNSAEFFIRDEPDVAVCLPIDSDNKFVLLEEYRPGPARFLMEIPGGCIDSGEGPAEAAKREILEEVGYTGELIHLASTYISAYSNARKHIYLMRNAVKAAEPKHEAHDLAQTVLVDLQTFELIVADGAMTDLDAALAALRYLSTHP</sequence>
<dbReference type="PANTHER" id="PTHR11839">
    <property type="entry name" value="UDP/ADP-SUGAR PYROPHOSPHATASE"/>
    <property type="match status" value="1"/>
</dbReference>
<gene>
    <name evidence="9" type="ORF">FHW16_000306</name>
</gene>
<evidence type="ECO:0000256" key="3">
    <source>
        <dbReference type="ARBA" id="ARBA00007275"/>
    </source>
</evidence>
<dbReference type="Proteomes" id="UP000549052">
    <property type="component" value="Unassembled WGS sequence"/>
</dbReference>
<comment type="similarity">
    <text evidence="3">Belongs to the Nudix hydrolase family. NudK subfamily.</text>
</comment>
<dbReference type="Pfam" id="PF00293">
    <property type="entry name" value="NUDIX"/>
    <property type="match status" value="1"/>
</dbReference>
<dbReference type="InterPro" id="IPR015797">
    <property type="entry name" value="NUDIX_hydrolase-like_dom_sf"/>
</dbReference>
<dbReference type="AlphaFoldDB" id="A0A839EGA2"/>
<reference evidence="9 10" key="1">
    <citation type="submission" date="2020-07" db="EMBL/GenBank/DDBJ databases">
        <title>Genomic Encyclopedia of Type Strains, Phase IV (KMG-V): Genome sequencing to study the core and pangenomes of soil and plant-associated prokaryotes.</title>
        <authorList>
            <person name="Whitman W."/>
        </authorList>
    </citation>
    <scope>NUCLEOTIDE SEQUENCE [LARGE SCALE GENOMIC DNA]</scope>
    <source>
        <strain evidence="9 10">AN3</strain>
    </source>
</reference>
<dbReference type="PANTHER" id="PTHR11839:SF18">
    <property type="entry name" value="NUDIX HYDROLASE DOMAIN-CONTAINING PROTEIN"/>
    <property type="match status" value="1"/>
</dbReference>
<name>A0A839EGA2_9HYPH</name>
<comment type="caution">
    <text evidence="9">The sequence shown here is derived from an EMBL/GenBank/DDBJ whole genome shotgun (WGS) entry which is preliminary data.</text>
</comment>
<comment type="catalytic activity">
    <reaction evidence="1">
        <text>GDP-alpha-D-mannose + H2O = alpha-D-mannose 1-phosphate + GMP + 2 H(+)</text>
        <dbReference type="Rhea" id="RHEA:27978"/>
        <dbReference type="ChEBI" id="CHEBI:15377"/>
        <dbReference type="ChEBI" id="CHEBI:15378"/>
        <dbReference type="ChEBI" id="CHEBI:57527"/>
        <dbReference type="ChEBI" id="CHEBI:58115"/>
        <dbReference type="ChEBI" id="CHEBI:58409"/>
    </reaction>
</comment>
<dbReference type="Gene3D" id="3.90.79.10">
    <property type="entry name" value="Nucleoside Triphosphate Pyrophosphohydrolase"/>
    <property type="match status" value="1"/>
</dbReference>
<dbReference type="GO" id="GO:0019693">
    <property type="term" value="P:ribose phosphate metabolic process"/>
    <property type="evidence" value="ECO:0007669"/>
    <property type="project" value="TreeGrafter"/>
</dbReference>
<dbReference type="PROSITE" id="PS00893">
    <property type="entry name" value="NUDIX_BOX"/>
    <property type="match status" value="1"/>
</dbReference>
<evidence type="ECO:0000313" key="10">
    <source>
        <dbReference type="Proteomes" id="UP000549052"/>
    </source>
</evidence>
<organism evidence="9 10">
    <name type="scientific">Phyllobacterium myrsinacearum</name>
    <dbReference type="NCBI Taxonomy" id="28101"/>
    <lineage>
        <taxon>Bacteria</taxon>
        <taxon>Pseudomonadati</taxon>
        <taxon>Pseudomonadota</taxon>
        <taxon>Alphaproteobacteria</taxon>
        <taxon>Hyphomicrobiales</taxon>
        <taxon>Phyllobacteriaceae</taxon>
        <taxon>Phyllobacterium</taxon>
    </lineage>
</organism>
<comment type="cofactor">
    <cofactor evidence="2">
        <name>Mg(2+)</name>
        <dbReference type="ChEBI" id="CHEBI:18420"/>
    </cofactor>
</comment>
<evidence type="ECO:0000259" key="8">
    <source>
        <dbReference type="PROSITE" id="PS51462"/>
    </source>
</evidence>
<dbReference type="CDD" id="cd03424">
    <property type="entry name" value="NUDIX_ADPRase_Nudt5_UGPPase_Nudt14"/>
    <property type="match status" value="1"/>
</dbReference>
<dbReference type="SUPFAM" id="SSF55811">
    <property type="entry name" value="Nudix"/>
    <property type="match status" value="1"/>
</dbReference>
<protein>
    <recommendedName>
        <fullName evidence="4">GDP-mannose pyrophosphatase</fullName>
    </recommendedName>
    <alternativeName>
        <fullName evidence="6">GDP-mannose hydrolase</fullName>
    </alternativeName>
    <alternativeName>
        <fullName evidence="7">GDPMK</fullName>
    </alternativeName>
</protein>
<feature type="domain" description="Nudix hydrolase" evidence="8">
    <location>
        <begin position="63"/>
        <end position="191"/>
    </location>
</feature>
<evidence type="ECO:0000313" key="9">
    <source>
        <dbReference type="EMBL" id="MBA8876624.1"/>
    </source>
</evidence>
<dbReference type="InterPro" id="IPR000086">
    <property type="entry name" value="NUDIX_hydrolase_dom"/>
</dbReference>
<evidence type="ECO:0000256" key="1">
    <source>
        <dbReference type="ARBA" id="ARBA00000847"/>
    </source>
</evidence>
<evidence type="ECO:0000256" key="5">
    <source>
        <dbReference type="ARBA" id="ARBA00022801"/>
    </source>
</evidence>
<dbReference type="RefSeq" id="WP_182547401.1">
    <property type="nucleotide sequence ID" value="NZ_JACGXN010000001.1"/>
</dbReference>
<evidence type="ECO:0000256" key="7">
    <source>
        <dbReference type="ARBA" id="ARBA00032272"/>
    </source>
</evidence>
<evidence type="ECO:0000256" key="2">
    <source>
        <dbReference type="ARBA" id="ARBA00001946"/>
    </source>
</evidence>
<dbReference type="GO" id="GO:0006753">
    <property type="term" value="P:nucleoside phosphate metabolic process"/>
    <property type="evidence" value="ECO:0007669"/>
    <property type="project" value="TreeGrafter"/>
</dbReference>
<keyword evidence="10" id="KW-1185">Reference proteome</keyword>
<dbReference type="PROSITE" id="PS51462">
    <property type="entry name" value="NUDIX"/>
    <property type="match status" value="1"/>
</dbReference>
<evidence type="ECO:0000256" key="6">
    <source>
        <dbReference type="ARBA" id="ARBA00032162"/>
    </source>
</evidence>
<dbReference type="InterPro" id="IPR020084">
    <property type="entry name" value="NUDIX_hydrolase_CS"/>
</dbReference>